<evidence type="ECO:0000256" key="1">
    <source>
        <dbReference type="ARBA" id="ARBA00006547"/>
    </source>
</evidence>
<dbReference type="Proteomes" id="UP001223586">
    <property type="component" value="Unassembled WGS sequence"/>
</dbReference>
<dbReference type="PANTHER" id="PTHR11786">
    <property type="entry name" value="N-HYDROXYARYLAMINE O-ACETYLTRANSFERASE"/>
    <property type="match status" value="1"/>
</dbReference>
<dbReference type="PANTHER" id="PTHR11786:SF0">
    <property type="entry name" value="ARYLAMINE N-ACETYLTRANSFERASE 4-RELATED"/>
    <property type="match status" value="1"/>
</dbReference>
<evidence type="ECO:0000313" key="4">
    <source>
        <dbReference type="Proteomes" id="UP001223586"/>
    </source>
</evidence>
<dbReference type="InterPro" id="IPR001447">
    <property type="entry name" value="Arylamine_N-AcTrfase"/>
</dbReference>
<dbReference type="EMBL" id="JAUSTT010000003">
    <property type="protein sequence ID" value="MDQ0174900.1"/>
    <property type="molecule type" value="Genomic_DNA"/>
</dbReference>
<dbReference type="PRINTS" id="PR01543">
    <property type="entry name" value="ANATRNSFRASE"/>
</dbReference>
<evidence type="ECO:0000256" key="2">
    <source>
        <dbReference type="RuleBase" id="RU003452"/>
    </source>
</evidence>
<dbReference type="GO" id="GO:0046990">
    <property type="term" value="F:N-hydroxyarylamine O-acetyltransferase activity"/>
    <property type="evidence" value="ECO:0007669"/>
    <property type="project" value="UniProtKB-EC"/>
</dbReference>
<dbReference type="SUPFAM" id="SSF54001">
    <property type="entry name" value="Cysteine proteinases"/>
    <property type="match status" value="1"/>
</dbReference>
<proteinExistence type="inferred from homology"/>
<dbReference type="RefSeq" id="WP_307226756.1">
    <property type="nucleotide sequence ID" value="NZ_JAUSTT010000003.1"/>
</dbReference>
<sequence length="263" mass="30900">MTILMQPLLEKEGYFQLENDLDRLRFIQEQFSRLFPFENLDVLLRDERSITESFLIEKMLNKERGGLCYELNGLLHLVLIQLGFDVILAAATIWSEGKWVIDRTHAINLYKKDHKLYLIDSGFGNNLCLQPLQLDGEPVVSPSGTYRLRTEKTERGSIVFEHLTKACWELRYAFYPDAIGWEDINRMKKLIHCHQDSPFNEKFLFAQILMDGTVSITENRFHRRWIDGQEETIPFHSNEEMLQKLKEYGTQSIYEAAALYLDK</sequence>
<reference evidence="3 4" key="1">
    <citation type="submission" date="2023-07" db="EMBL/GenBank/DDBJ databases">
        <title>Genomic Encyclopedia of Type Strains, Phase IV (KMG-IV): sequencing the most valuable type-strain genomes for metagenomic binning, comparative biology and taxonomic classification.</title>
        <authorList>
            <person name="Goeker M."/>
        </authorList>
    </citation>
    <scope>NUCLEOTIDE SEQUENCE [LARGE SCALE GENOMIC DNA]</scope>
    <source>
        <strain evidence="3 4">DSM 23837</strain>
    </source>
</reference>
<gene>
    <name evidence="3" type="ORF">J2S08_000734</name>
</gene>
<keyword evidence="3" id="KW-0808">Transferase</keyword>
<comment type="similarity">
    <text evidence="1 2">Belongs to the arylamine N-acetyltransferase family.</text>
</comment>
<keyword evidence="3" id="KW-0012">Acyltransferase</keyword>
<comment type="caution">
    <text evidence="3">The sequence shown here is derived from an EMBL/GenBank/DDBJ whole genome shotgun (WGS) entry which is preliminary data.</text>
</comment>
<dbReference type="InterPro" id="IPR038765">
    <property type="entry name" value="Papain-like_cys_pep_sf"/>
</dbReference>
<accession>A0ABT9WQ46</accession>
<keyword evidence="4" id="KW-1185">Reference proteome</keyword>
<dbReference type="InterPro" id="IPR053710">
    <property type="entry name" value="Arylamine_NAT_domain_sf"/>
</dbReference>
<dbReference type="Gene3D" id="3.30.2140.20">
    <property type="match status" value="1"/>
</dbReference>
<dbReference type="EC" id="2.3.1.118" evidence="3"/>
<evidence type="ECO:0000313" key="3">
    <source>
        <dbReference type="EMBL" id="MDQ0174900.1"/>
    </source>
</evidence>
<dbReference type="Pfam" id="PF00797">
    <property type="entry name" value="Acetyltransf_2"/>
    <property type="match status" value="1"/>
</dbReference>
<name>A0ABT9WQ46_9BACI</name>
<protein>
    <submittedName>
        <fullName evidence="3">N-hydroxyarylamine O-acetyltransferase</fullName>
        <ecNumber evidence="3">2.3.1.118</ecNumber>
    </submittedName>
</protein>
<organism evidence="3 4">
    <name type="scientific">Bacillus chungangensis</name>
    <dbReference type="NCBI Taxonomy" id="587633"/>
    <lineage>
        <taxon>Bacteria</taxon>
        <taxon>Bacillati</taxon>
        <taxon>Bacillota</taxon>
        <taxon>Bacilli</taxon>
        <taxon>Bacillales</taxon>
        <taxon>Bacillaceae</taxon>
        <taxon>Bacillus</taxon>
    </lineage>
</organism>